<dbReference type="GO" id="GO:0005509">
    <property type="term" value="F:calcium ion binding"/>
    <property type="evidence" value="ECO:0007669"/>
    <property type="project" value="InterPro"/>
</dbReference>
<dbReference type="Gene3D" id="1.10.238.10">
    <property type="entry name" value="EF-hand"/>
    <property type="match status" value="2"/>
</dbReference>
<organism evidence="3 4">
    <name type="scientific">Henosepilachna vigintioctopunctata</name>
    <dbReference type="NCBI Taxonomy" id="420089"/>
    <lineage>
        <taxon>Eukaryota</taxon>
        <taxon>Metazoa</taxon>
        <taxon>Ecdysozoa</taxon>
        <taxon>Arthropoda</taxon>
        <taxon>Hexapoda</taxon>
        <taxon>Insecta</taxon>
        <taxon>Pterygota</taxon>
        <taxon>Neoptera</taxon>
        <taxon>Endopterygota</taxon>
        <taxon>Coleoptera</taxon>
        <taxon>Polyphaga</taxon>
        <taxon>Cucujiformia</taxon>
        <taxon>Coccinelloidea</taxon>
        <taxon>Coccinellidae</taxon>
        <taxon>Epilachninae</taxon>
        <taxon>Epilachnini</taxon>
        <taxon>Henosepilachna</taxon>
    </lineage>
</organism>
<dbReference type="FunFam" id="1.10.238.10:FF:000178">
    <property type="entry name" value="Calmodulin-2 A"/>
    <property type="match status" value="1"/>
</dbReference>
<accession>A0AAW1UZK7</accession>
<dbReference type="PANTHER" id="PTHR46763:SF1">
    <property type="entry name" value="DYNEIN REGULATORY COMPLEX PROTEIN 8"/>
    <property type="match status" value="1"/>
</dbReference>
<evidence type="ECO:0000256" key="1">
    <source>
        <dbReference type="ARBA" id="ARBA00022737"/>
    </source>
</evidence>
<name>A0AAW1UZK7_9CUCU</name>
<gene>
    <name evidence="3" type="ORF">WA026_013781</name>
</gene>
<sequence length="175" mass="19894">MLNSAVSQDEFLLKPDCKFFNFAVLVNNDLERKIADAFLIFDHAGNKTVDAREIPTIVRSLGCCPTEAEIQEIIVANEDQESPGNVHLFDFLPYMAQIISERKFQPAPAEKLLEAFKILDIEGKTFLTKEKLSTLMTESGEPLQLDELEEMMQIALDPETNTVPYEVYINEIMFD</sequence>
<protein>
    <recommendedName>
        <fullName evidence="2">EF-hand domain-containing protein</fullName>
    </recommendedName>
</protein>
<dbReference type="GO" id="GO:0043226">
    <property type="term" value="C:organelle"/>
    <property type="evidence" value="ECO:0007669"/>
    <property type="project" value="UniProtKB-ARBA"/>
</dbReference>
<keyword evidence="4" id="KW-1185">Reference proteome</keyword>
<dbReference type="EMBL" id="JARQZJ010000097">
    <property type="protein sequence ID" value="KAK9885907.1"/>
    <property type="molecule type" value="Genomic_DNA"/>
</dbReference>
<comment type="caution">
    <text evidence="3">The sequence shown here is derived from an EMBL/GenBank/DDBJ whole genome shotgun (WGS) entry which is preliminary data.</text>
</comment>
<proteinExistence type="predicted"/>
<dbReference type="SUPFAM" id="SSF47473">
    <property type="entry name" value="EF-hand"/>
    <property type="match status" value="1"/>
</dbReference>
<dbReference type="InterPro" id="IPR011992">
    <property type="entry name" value="EF-hand-dom_pair"/>
</dbReference>
<reference evidence="3 4" key="1">
    <citation type="submission" date="2023-03" db="EMBL/GenBank/DDBJ databases">
        <title>Genome insight into feeding habits of ladybird beetles.</title>
        <authorList>
            <person name="Li H.-S."/>
            <person name="Huang Y.-H."/>
            <person name="Pang H."/>
        </authorList>
    </citation>
    <scope>NUCLEOTIDE SEQUENCE [LARGE SCALE GENOMIC DNA]</scope>
    <source>
        <strain evidence="3">SYSU_2023b</strain>
        <tissue evidence="3">Whole body</tissue>
    </source>
</reference>
<dbReference type="Proteomes" id="UP001431783">
    <property type="component" value="Unassembled WGS sequence"/>
</dbReference>
<dbReference type="PANTHER" id="PTHR46763">
    <property type="entry name" value="DYNEIN REGULATORY COMPLEX PROTEIN 8"/>
    <property type="match status" value="1"/>
</dbReference>
<evidence type="ECO:0000259" key="2">
    <source>
        <dbReference type="PROSITE" id="PS50222"/>
    </source>
</evidence>
<dbReference type="AlphaFoldDB" id="A0AAW1UZK7"/>
<evidence type="ECO:0000313" key="4">
    <source>
        <dbReference type="Proteomes" id="UP001431783"/>
    </source>
</evidence>
<keyword evidence="1" id="KW-0677">Repeat</keyword>
<dbReference type="PROSITE" id="PS50222">
    <property type="entry name" value="EF_HAND_2"/>
    <property type="match status" value="1"/>
</dbReference>
<evidence type="ECO:0000313" key="3">
    <source>
        <dbReference type="EMBL" id="KAK9885907.1"/>
    </source>
</evidence>
<feature type="domain" description="EF-hand" evidence="2">
    <location>
        <begin position="107"/>
        <end position="142"/>
    </location>
</feature>
<dbReference type="InterPro" id="IPR002048">
    <property type="entry name" value="EF_hand_dom"/>
</dbReference>